<dbReference type="OrthoDB" id="116038at2157"/>
<dbReference type="GeneID" id="10773199"/>
<evidence type="ECO:0000256" key="1">
    <source>
        <dbReference type="SAM" id="Phobius"/>
    </source>
</evidence>
<dbReference type="Pfam" id="PF09882">
    <property type="entry name" value="EhaC"/>
    <property type="match status" value="1"/>
</dbReference>
<name>F8ANF9_METOI</name>
<sequence length="85" mass="9219">MDIVTLSIGIVAVIVGLRVFLTRSRALKLPYICCLNFCIAALIVLYVKSPMGAIAAIVYFIFSTVSSNAIAHTIGEMKKIEKVSK</sequence>
<feature type="transmembrane region" description="Helical" evidence="1">
    <location>
        <begin position="6"/>
        <end position="22"/>
    </location>
</feature>
<feature type="transmembrane region" description="Helical" evidence="1">
    <location>
        <begin position="29"/>
        <end position="47"/>
    </location>
</feature>
<feature type="transmembrane region" description="Helical" evidence="1">
    <location>
        <begin position="53"/>
        <end position="75"/>
    </location>
</feature>
<keyword evidence="1" id="KW-0812">Transmembrane</keyword>
<organism evidence="2 3">
    <name type="scientific">Methanothermococcus okinawensis (strain DSM 14208 / JCM 11175 / IH1)</name>
    <dbReference type="NCBI Taxonomy" id="647113"/>
    <lineage>
        <taxon>Archaea</taxon>
        <taxon>Methanobacteriati</taxon>
        <taxon>Methanobacteriota</taxon>
        <taxon>Methanomada group</taxon>
        <taxon>Methanococci</taxon>
        <taxon>Methanococcales</taxon>
        <taxon>Methanococcaceae</taxon>
        <taxon>Methanothermococcus</taxon>
    </lineage>
</organism>
<dbReference type="eggNOG" id="arCOG03190">
    <property type="taxonomic scope" value="Archaea"/>
</dbReference>
<gene>
    <name evidence="2" type="ordered locus">Metok_1043</name>
</gene>
<evidence type="ECO:0000313" key="2">
    <source>
        <dbReference type="EMBL" id="AEH07013.1"/>
    </source>
</evidence>
<dbReference type="Proteomes" id="UP000009296">
    <property type="component" value="Chromosome"/>
</dbReference>
<proteinExistence type="predicted"/>
<protein>
    <submittedName>
        <fullName evidence="2">Uncharacterized protein</fullName>
    </submittedName>
</protein>
<evidence type="ECO:0000313" key="3">
    <source>
        <dbReference type="Proteomes" id="UP000009296"/>
    </source>
</evidence>
<dbReference type="InterPro" id="IPR019214">
    <property type="entry name" value="EhaC-like"/>
</dbReference>
<keyword evidence="1" id="KW-0472">Membrane</keyword>
<dbReference type="AlphaFoldDB" id="F8ANF9"/>
<dbReference type="RefSeq" id="WP_013867197.1">
    <property type="nucleotide sequence ID" value="NC_015636.1"/>
</dbReference>
<keyword evidence="3" id="KW-1185">Reference proteome</keyword>
<dbReference type="InterPro" id="IPR011316">
    <property type="entry name" value="Prd_NiFe_hyd_3_EhaC"/>
</dbReference>
<dbReference type="STRING" id="647113.Metok_1043"/>
<keyword evidence="1" id="KW-1133">Transmembrane helix</keyword>
<reference evidence="2" key="1">
    <citation type="submission" date="2011-05" db="EMBL/GenBank/DDBJ databases">
        <title>Complete sequence of chromosome of Methanothermococcus okinawensis IH1.</title>
        <authorList>
            <consortium name="US DOE Joint Genome Institute"/>
            <person name="Lucas S."/>
            <person name="Han J."/>
            <person name="Lapidus A."/>
            <person name="Cheng J.-F."/>
            <person name="Goodwin L."/>
            <person name="Pitluck S."/>
            <person name="Peters L."/>
            <person name="Mikhailova N."/>
            <person name="Held B."/>
            <person name="Han C."/>
            <person name="Tapia R."/>
            <person name="Land M."/>
            <person name="Hauser L."/>
            <person name="Kyrpides N."/>
            <person name="Ivanova N."/>
            <person name="Pagani I."/>
            <person name="Sieprawska-Lupa M."/>
            <person name="Takai K."/>
            <person name="Miyazaki J."/>
            <person name="Whitman W."/>
            <person name="Woyke T."/>
        </authorList>
    </citation>
    <scope>NUCLEOTIDE SEQUENCE [LARGE SCALE GENOMIC DNA]</scope>
    <source>
        <strain evidence="2">IH1</strain>
    </source>
</reference>
<dbReference type="PIRSF" id="PIRSF036534">
    <property type="entry name" value="EhaC"/>
    <property type="match status" value="1"/>
</dbReference>
<accession>F8ANF9</accession>
<dbReference type="HOGENOM" id="CLU_174513_1_0_2"/>
<dbReference type="EMBL" id="CP002792">
    <property type="protein sequence ID" value="AEH07013.1"/>
    <property type="molecule type" value="Genomic_DNA"/>
</dbReference>
<dbReference type="KEGG" id="mok:Metok_1043"/>